<feature type="transmembrane region" description="Helical" evidence="1">
    <location>
        <begin position="121"/>
        <end position="139"/>
    </location>
</feature>
<dbReference type="AlphaFoldDB" id="A0AA95GSD4"/>
<dbReference type="InterPro" id="IPR002656">
    <property type="entry name" value="Acyl_transf_3_dom"/>
</dbReference>
<sequence>MIYSITATSVIFISFFVTAYFFQKMNFLPEMKVGHLKERYYFIDGLRGIAAICVVVGHSWRIGVKAFDFKDFYLASFTSFIASFGVQLFFCITGFLFFDQIIKKRANFDWNKFYLSRVKRLTPLFLFSTTVSVLCLYAVSLEKISLISFNDLFNTIKLYLFGFGGQVDILGRYSGILTAASWTLPYEVRFYFVLPLACLALKSNYKYLVLIFVVLLVILSFAVDKINLWQNFLIGAFGAYVINKININNNIARVVIFCVGLLSLIFSTYFIQDHYDLYSFLFVFVFFISMIFSKPKLLAKKFLVFTGDVSYSIYLNHSFVLVALSYIFYAFFGKISLNIPLAMVVYGFCSIMVCTLSFFSFKYIEYPFLKKN</sequence>
<feature type="transmembrane region" description="Helical" evidence="1">
    <location>
        <begin position="277"/>
        <end position="293"/>
    </location>
</feature>
<keyword evidence="3" id="KW-0614">Plasmid</keyword>
<organism evidence="3 4">
    <name type="scientific">Arsenophonus nasoniae</name>
    <name type="common">son-killer infecting Nasonia vitripennis</name>
    <dbReference type="NCBI Taxonomy" id="638"/>
    <lineage>
        <taxon>Bacteria</taxon>
        <taxon>Pseudomonadati</taxon>
        <taxon>Pseudomonadota</taxon>
        <taxon>Gammaproteobacteria</taxon>
        <taxon>Enterobacterales</taxon>
        <taxon>Morganellaceae</taxon>
        <taxon>Arsenophonus</taxon>
    </lineage>
</organism>
<reference evidence="3" key="1">
    <citation type="submission" date="2023-04" db="EMBL/GenBank/DDBJ databases">
        <title>Genome dynamics across the evolutionary transition to endosymbiosis.</title>
        <authorList>
            <person name="Siozios S."/>
            <person name="Nadal-Jimenez P."/>
            <person name="Azagi T."/>
            <person name="Sprong H."/>
            <person name="Frost C.L."/>
            <person name="Parratt S.R."/>
            <person name="Taylor G."/>
            <person name="Brettell L."/>
            <person name="Lew K.C."/>
            <person name="Croft L."/>
            <person name="King K.C."/>
            <person name="Brockhurst M.A."/>
            <person name="Hypsa V."/>
            <person name="Novakova E."/>
            <person name="Darby A.C."/>
            <person name="Hurst G.D.D."/>
        </authorList>
    </citation>
    <scope>NUCLEOTIDE SEQUENCE</scope>
    <source>
        <strain evidence="3">APv</strain>
        <plasmid evidence="3">paPv8</plasmid>
    </source>
</reference>
<gene>
    <name evidence="3" type="ORF">QE210_20730</name>
</gene>
<feature type="transmembrane region" description="Helical" evidence="1">
    <location>
        <begin position="254"/>
        <end position="271"/>
    </location>
</feature>
<dbReference type="EC" id="2.3.-.-" evidence="3"/>
<keyword evidence="1" id="KW-0472">Membrane</keyword>
<dbReference type="Proteomes" id="UP001177595">
    <property type="component" value="Plasmid paPv8"/>
</dbReference>
<keyword evidence="3" id="KW-0012">Acyltransferase</keyword>
<feature type="transmembrane region" description="Helical" evidence="1">
    <location>
        <begin position="344"/>
        <end position="364"/>
    </location>
</feature>
<geneLocation type="plasmid" evidence="3 4">
    <name>paPv8</name>
</geneLocation>
<evidence type="ECO:0000313" key="4">
    <source>
        <dbReference type="Proteomes" id="UP001177595"/>
    </source>
</evidence>
<feature type="domain" description="Acyltransferase 3" evidence="2">
    <location>
        <begin position="41"/>
        <end position="356"/>
    </location>
</feature>
<feature type="transmembrane region" description="Helical" evidence="1">
    <location>
        <begin position="313"/>
        <end position="332"/>
    </location>
</feature>
<keyword evidence="1" id="KW-0812">Transmembrane</keyword>
<dbReference type="EMBL" id="CP123512">
    <property type="protein sequence ID" value="WGM03912.1"/>
    <property type="molecule type" value="Genomic_DNA"/>
</dbReference>
<feature type="transmembrane region" description="Helical" evidence="1">
    <location>
        <begin position="205"/>
        <end position="223"/>
    </location>
</feature>
<feature type="transmembrane region" description="Helical" evidence="1">
    <location>
        <begin position="72"/>
        <end position="98"/>
    </location>
</feature>
<evidence type="ECO:0000256" key="1">
    <source>
        <dbReference type="SAM" id="Phobius"/>
    </source>
</evidence>
<feature type="transmembrane region" description="Helical" evidence="1">
    <location>
        <begin position="6"/>
        <end position="22"/>
    </location>
</feature>
<dbReference type="RefSeq" id="WP_280627144.1">
    <property type="nucleotide sequence ID" value="NZ_CP123512.1"/>
</dbReference>
<dbReference type="GO" id="GO:0016020">
    <property type="term" value="C:membrane"/>
    <property type="evidence" value="ECO:0007669"/>
    <property type="project" value="TreeGrafter"/>
</dbReference>
<evidence type="ECO:0000313" key="3">
    <source>
        <dbReference type="EMBL" id="WGM03912.1"/>
    </source>
</evidence>
<feature type="transmembrane region" description="Helical" evidence="1">
    <location>
        <begin position="42"/>
        <end position="60"/>
    </location>
</feature>
<evidence type="ECO:0000259" key="2">
    <source>
        <dbReference type="Pfam" id="PF01757"/>
    </source>
</evidence>
<accession>A0AA95GSD4</accession>
<dbReference type="PANTHER" id="PTHR23028">
    <property type="entry name" value="ACETYLTRANSFERASE"/>
    <property type="match status" value="1"/>
</dbReference>
<dbReference type="GO" id="GO:0000271">
    <property type="term" value="P:polysaccharide biosynthetic process"/>
    <property type="evidence" value="ECO:0007669"/>
    <property type="project" value="TreeGrafter"/>
</dbReference>
<dbReference type="Pfam" id="PF01757">
    <property type="entry name" value="Acyl_transf_3"/>
    <property type="match status" value="1"/>
</dbReference>
<name>A0AA95GSD4_9GAMM</name>
<keyword evidence="1" id="KW-1133">Transmembrane helix</keyword>
<dbReference type="InterPro" id="IPR050879">
    <property type="entry name" value="Acyltransferase_3"/>
</dbReference>
<dbReference type="PANTHER" id="PTHR23028:SF53">
    <property type="entry name" value="ACYL_TRANSF_3 DOMAIN-CONTAINING PROTEIN"/>
    <property type="match status" value="1"/>
</dbReference>
<protein>
    <submittedName>
        <fullName evidence="3">Acyltransferase</fullName>
        <ecNumber evidence="3">2.3.-.-</ecNumber>
    </submittedName>
</protein>
<keyword evidence="3" id="KW-0808">Transferase</keyword>
<proteinExistence type="predicted"/>
<dbReference type="GO" id="GO:0016747">
    <property type="term" value="F:acyltransferase activity, transferring groups other than amino-acyl groups"/>
    <property type="evidence" value="ECO:0007669"/>
    <property type="project" value="InterPro"/>
</dbReference>